<evidence type="ECO:0000313" key="2">
    <source>
        <dbReference type="EMBL" id="CEM45970.1"/>
    </source>
</evidence>
<dbReference type="EMBL" id="CDMZ01003331">
    <property type="protein sequence ID" value="CEM45970.1"/>
    <property type="molecule type" value="Genomic_DNA"/>
</dbReference>
<evidence type="ECO:0000256" key="1">
    <source>
        <dbReference type="SAM" id="MobiDB-lite"/>
    </source>
</evidence>
<protein>
    <submittedName>
        <fullName evidence="2">Uncharacterized protein</fullName>
    </submittedName>
</protein>
<feature type="compositionally biased region" description="Basic and acidic residues" evidence="1">
    <location>
        <begin position="131"/>
        <end position="147"/>
    </location>
</feature>
<feature type="compositionally biased region" description="Pro residues" evidence="1">
    <location>
        <begin position="119"/>
        <end position="128"/>
    </location>
</feature>
<accession>A0A0G4HP10</accession>
<feature type="region of interest" description="Disordered" evidence="1">
    <location>
        <begin position="353"/>
        <end position="391"/>
    </location>
</feature>
<feature type="region of interest" description="Disordered" evidence="1">
    <location>
        <begin position="405"/>
        <end position="428"/>
    </location>
</feature>
<feature type="compositionally biased region" description="Gly residues" evidence="1">
    <location>
        <begin position="358"/>
        <end position="373"/>
    </location>
</feature>
<dbReference type="VEuPathDB" id="CryptoDB:Cvel_29679"/>
<feature type="region of interest" description="Disordered" evidence="1">
    <location>
        <begin position="53"/>
        <end position="79"/>
    </location>
</feature>
<proteinExistence type="predicted"/>
<dbReference type="AlphaFoldDB" id="A0A0G4HP10"/>
<name>A0A0G4HP10_9ALVE</name>
<feature type="region of interest" description="Disordered" evidence="1">
    <location>
        <begin position="106"/>
        <end position="149"/>
    </location>
</feature>
<organism evidence="2">
    <name type="scientific">Chromera velia CCMP2878</name>
    <dbReference type="NCBI Taxonomy" id="1169474"/>
    <lineage>
        <taxon>Eukaryota</taxon>
        <taxon>Sar</taxon>
        <taxon>Alveolata</taxon>
        <taxon>Colpodellida</taxon>
        <taxon>Chromeraceae</taxon>
        <taxon>Chromera</taxon>
    </lineage>
</organism>
<sequence length="428" mass="46927">MRVQDGLDVQAVSTSVKILLNVRFCREGLHVPQHLSFRRAFIYRMMDELVDCSATSSPDPTHTSSSSSSSSSSVTLLPPEGDTFSLHSLSELKFEFNKPGLGVELEKESERIQIEDPSVPAPPPPPPSSSRRSDRGDGAVDPEERTPKRTLLLRIEGAKQSLQRYAAKNPPEVPPEVYVLQLNAIFRNKAFPWQLRSRRDVEAEIRALTDRVMSLLREENLFTFLHEEEGETDLQHTPPPAETANGNEDMDAGGMGEKQNQTATAAAAGAAAAAAAPSVSIPPAQGAPTGGASVRGYRRLYEVRWEGCRDENNRLRQEKAKSASQQLSALSQTGREILHPLVIVRPLVFREPMPVSTEGGGGDGGPDGGGGDGGGKRDRGSGGKGGRGWRLGSWRRERKERRWGWGTGRRWRQRGEEEDVRGAARGWR</sequence>
<gene>
    <name evidence="2" type="ORF">Cvel_29679</name>
</gene>
<feature type="region of interest" description="Disordered" evidence="1">
    <location>
        <begin position="228"/>
        <end position="264"/>
    </location>
</feature>
<reference evidence="2" key="1">
    <citation type="submission" date="2014-11" db="EMBL/GenBank/DDBJ databases">
        <authorList>
            <person name="Otto D Thomas"/>
            <person name="Naeem Raeece"/>
        </authorList>
    </citation>
    <scope>NUCLEOTIDE SEQUENCE</scope>
</reference>